<feature type="region of interest" description="Disordered" evidence="1">
    <location>
        <begin position="27"/>
        <end position="110"/>
    </location>
</feature>
<name>A0ABM1BSU2_LIMPO</name>
<evidence type="ECO:0000313" key="2">
    <source>
        <dbReference type="Proteomes" id="UP000694941"/>
    </source>
</evidence>
<proteinExistence type="predicted"/>
<gene>
    <name evidence="3" type="primary">LOC106471911</name>
</gene>
<reference evidence="3" key="1">
    <citation type="submission" date="2025-08" db="UniProtKB">
        <authorList>
            <consortium name="RefSeq"/>
        </authorList>
    </citation>
    <scope>IDENTIFICATION</scope>
    <source>
        <tissue evidence="3">Muscle</tissue>
    </source>
</reference>
<sequence length="147" mass="16343">TLICAFENIQYWQLANLEAATRDPMGDMAETYGNPSFYGESPRSVRKQNLDPSIAVTPSSGQPYLLSEDNNIREEDFDAPQKRTNLRSADETDLSDVSQQDSRGGREGSRTVITIGSTLTYQNPAFHEHSPRSPKSSNNVLSVVLLY</sequence>
<dbReference type="Proteomes" id="UP000694941">
    <property type="component" value="Unplaced"/>
</dbReference>
<evidence type="ECO:0000256" key="1">
    <source>
        <dbReference type="SAM" id="MobiDB-lite"/>
    </source>
</evidence>
<evidence type="ECO:0000313" key="3">
    <source>
        <dbReference type="RefSeq" id="XP_013787989.2"/>
    </source>
</evidence>
<organism evidence="2 3">
    <name type="scientific">Limulus polyphemus</name>
    <name type="common">Atlantic horseshoe crab</name>
    <dbReference type="NCBI Taxonomy" id="6850"/>
    <lineage>
        <taxon>Eukaryota</taxon>
        <taxon>Metazoa</taxon>
        <taxon>Ecdysozoa</taxon>
        <taxon>Arthropoda</taxon>
        <taxon>Chelicerata</taxon>
        <taxon>Merostomata</taxon>
        <taxon>Xiphosura</taxon>
        <taxon>Limulidae</taxon>
        <taxon>Limulus</taxon>
    </lineage>
</organism>
<feature type="non-terminal residue" evidence="3">
    <location>
        <position position="1"/>
    </location>
</feature>
<keyword evidence="2" id="KW-1185">Reference proteome</keyword>
<dbReference type="RefSeq" id="XP_013787989.2">
    <property type="nucleotide sequence ID" value="XM_013932535.2"/>
</dbReference>
<dbReference type="GeneID" id="106471911"/>
<protein>
    <submittedName>
        <fullName evidence="3">Uncharacterized protein LOC106471911</fullName>
    </submittedName>
</protein>
<accession>A0ABM1BSU2</accession>